<dbReference type="EMBL" id="LXHQ01000027">
    <property type="protein sequence ID" value="OAV25609.1"/>
    <property type="molecule type" value="Genomic_DNA"/>
</dbReference>
<dbReference type="AlphaFoldDB" id="A0AB36DPC6"/>
<sequence length="40" mass="4742">MKNKTDNNSPLFLHKSLKLPIVMIKKAMFCQLNHKFLQKL</sequence>
<evidence type="ECO:0000313" key="1">
    <source>
        <dbReference type="EMBL" id="OAV25609.1"/>
    </source>
</evidence>
<accession>A0AB36DPC6</accession>
<comment type="caution">
    <text evidence="1">The sequence shown here is derived from an EMBL/GenBank/DDBJ whole genome shotgun (WGS) entry which is preliminary data.</text>
</comment>
<evidence type="ECO:0000313" key="2">
    <source>
        <dbReference type="Proteomes" id="UP000078295"/>
    </source>
</evidence>
<protein>
    <submittedName>
        <fullName evidence="1">Uncharacterized protein</fullName>
    </submittedName>
</protein>
<reference evidence="1 2" key="1">
    <citation type="journal article" date="2016" name="Genome Biol. Evol.">
        <title>Comparative Genomic Analyses of the Moraxella catarrhalis Serosensitive and Seroresistant Lineages Demonstrate Their Independent Evolution.</title>
        <authorList>
            <person name="Earl J.P."/>
            <person name="de Vries S.P."/>
            <person name="Ahmed A."/>
            <person name="Powell E."/>
            <person name="Schultz M.P."/>
            <person name="Hermans P.W."/>
            <person name="Hill D.J."/>
            <person name="Zhou Z."/>
            <person name="Constantinidou C.I."/>
            <person name="Hu F.Z."/>
            <person name="Bootsma H.J."/>
            <person name="Ehrlich G.D."/>
        </authorList>
    </citation>
    <scope>NUCLEOTIDE SEQUENCE [LARGE SCALE GENOMIC DNA]</scope>
    <source>
        <strain evidence="1 2">F23</strain>
    </source>
</reference>
<dbReference type="Proteomes" id="UP000078295">
    <property type="component" value="Unassembled WGS sequence"/>
</dbReference>
<name>A0AB36DPC6_MORCA</name>
<organism evidence="1 2">
    <name type="scientific">Moraxella catarrhalis</name>
    <name type="common">Branhamella catarrhalis</name>
    <dbReference type="NCBI Taxonomy" id="480"/>
    <lineage>
        <taxon>Bacteria</taxon>
        <taxon>Pseudomonadati</taxon>
        <taxon>Pseudomonadota</taxon>
        <taxon>Gammaproteobacteria</taxon>
        <taxon>Moraxellales</taxon>
        <taxon>Moraxellaceae</taxon>
        <taxon>Moraxella</taxon>
    </lineage>
</organism>
<proteinExistence type="predicted"/>
<gene>
    <name evidence="1" type="ORF">AO370_0869</name>
</gene>